<accession>A0A0E9N008</accession>
<dbReference type="Gene3D" id="3.40.50.880">
    <property type="match status" value="1"/>
</dbReference>
<dbReference type="Pfam" id="PF01965">
    <property type="entry name" value="DJ-1_PfpI"/>
    <property type="match status" value="1"/>
</dbReference>
<dbReference type="SMART" id="SM00342">
    <property type="entry name" value="HTH_ARAC"/>
    <property type="match status" value="1"/>
</dbReference>
<dbReference type="EMBL" id="BBWV01000002">
    <property type="protein sequence ID" value="GAO43123.1"/>
    <property type="molecule type" value="Genomic_DNA"/>
</dbReference>
<organism evidence="5 6">
    <name type="scientific">Flavihumibacter petaseus NBRC 106054</name>
    <dbReference type="NCBI Taxonomy" id="1220578"/>
    <lineage>
        <taxon>Bacteria</taxon>
        <taxon>Pseudomonadati</taxon>
        <taxon>Bacteroidota</taxon>
        <taxon>Chitinophagia</taxon>
        <taxon>Chitinophagales</taxon>
        <taxon>Chitinophagaceae</taxon>
        <taxon>Flavihumibacter</taxon>
    </lineage>
</organism>
<protein>
    <submittedName>
        <fullName evidence="5">Putative AraC family transcriptional regulator</fullName>
    </submittedName>
</protein>
<dbReference type="GO" id="GO:0003700">
    <property type="term" value="F:DNA-binding transcription factor activity"/>
    <property type="evidence" value="ECO:0007669"/>
    <property type="project" value="InterPro"/>
</dbReference>
<sequence length="326" mass="37118">MKTISILVLNHAVPAAITDARYAFEKVNDFLKARNQPPRFVVQYIADTEVVPLQGGRISIHVDSTLDRSPKSDLVIIPSLAGDMLGATYVNREYANWIAQQYKGGAEIASMCTGAFLLAFSGLMKGRQCTTHWQYANEFAYLYPTVNLVDEKMITDQNGLYSSGGNNAWWNLLLHLIEKFTSREMAILAAKYFVVDIDKDMQSPFIVFNGLKDHDDEVIKSAQQYIEANYAEKLTVDQLADKFIVTRRTFERRFKKATRHTVSEYMQRVKIEAAKKQLEMGRKSISEIMLEVGYVDIQAFREVFKRVTGITPVEYRSKYNNASGNM</sequence>
<keyword evidence="3" id="KW-0804">Transcription</keyword>
<dbReference type="CDD" id="cd03138">
    <property type="entry name" value="GATase1_AraC_2"/>
    <property type="match status" value="1"/>
</dbReference>
<dbReference type="SUPFAM" id="SSF46689">
    <property type="entry name" value="Homeodomain-like"/>
    <property type="match status" value="2"/>
</dbReference>
<dbReference type="PANTHER" id="PTHR43130">
    <property type="entry name" value="ARAC-FAMILY TRANSCRIPTIONAL REGULATOR"/>
    <property type="match status" value="1"/>
</dbReference>
<dbReference type="GO" id="GO:0043565">
    <property type="term" value="F:sequence-specific DNA binding"/>
    <property type="evidence" value="ECO:0007669"/>
    <property type="project" value="InterPro"/>
</dbReference>
<dbReference type="RefSeq" id="WP_046369055.1">
    <property type="nucleotide sequence ID" value="NZ_BBWV01000002.1"/>
</dbReference>
<dbReference type="InterPro" id="IPR052158">
    <property type="entry name" value="INH-QAR"/>
</dbReference>
<reference evidence="5 6" key="1">
    <citation type="submission" date="2015-04" db="EMBL/GenBank/DDBJ databases">
        <title>Whole genome shotgun sequence of Flavihumibacter petaseus NBRC 106054.</title>
        <authorList>
            <person name="Miyazawa S."/>
            <person name="Hosoyama A."/>
            <person name="Hashimoto M."/>
            <person name="Noguchi M."/>
            <person name="Tsuchikane K."/>
            <person name="Ohji S."/>
            <person name="Yamazoe A."/>
            <person name="Ichikawa N."/>
            <person name="Kimura A."/>
            <person name="Fujita N."/>
        </authorList>
    </citation>
    <scope>NUCLEOTIDE SEQUENCE [LARGE SCALE GENOMIC DNA]</scope>
    <source>
        <strain evidence="5 6">NBRC 106054</strain>
    </source>
</reference>
<dbReference type="InterPro" id="IPR002818">
    <property type="entry name" value="DJ-1/PfpI"/>
</dbReference>
<dbReference type="Gene3D" id="1.10.10.60">
    <property type="entry name" value="Homeodomain-like"/>
    <property type="match status" value="2"/>
</dbReference>
<evidence type="ECO:0000256" key="3">
    <source>
        <dbReference type="ARBA" id="ARBA00023163"/>
    </source>
</evidence>
<evidence type="ECO:0000256" key="2">
    <source>
        <dbReference type="ARBA" id="ARBA00023125"/>
    </source>
</evidence>
<dbReference type="Proteomes" id="UP000033121">
    <property type="component" value="Unassembled WGS sequence"/>
</dbReference>
<dbReference type="PANTHER" id="PTHR43130:SF11">
    <property type="entry name" value="TRANSCRIPTIONAL REGULATORY PROTEIN"/>
    <property type="match status" value="1"/>
</dbReference>
<dbReference type="Pfam" id="PF12833">
    <property type="entry name" value="HTH_18"/>
    <property type="match status" value="1"/>
</dbReference>
<dbReference type="STRING" id="1220578.FPE01S_02_02270"/>
<evidence type="ECO:0000313" key="5">
    <source>
        <dbReference type="EMBL" id="GAO43123.1"/>
    </source>
</evidence>
<feature type="domain" description="HTH araC/xylS-type" evidence="4">
    <location>
        <begin position="220"/>
        <end position="318"/>
    </location>
</feature>
<evidence type="ECO:0000313" key="6">
    <source>
        <dbReference type="Proteomes" id="UP000033121"/>
    </source>
</evidence>
<keyword evidence="2" id="KW-0238">DNA-binding</keyword>
<dbReference type="PROSITE" id="PS01124">
    <property type="entry name" value="HTH_ARAC_FAMILY_2"/>
    <property type="match status" value="1"/>
</dbReference>
<dbReference type="OrthoDB" id="241790at2"/>
<evidence type="ECO:0000259" key="4">
    <source>
        <dbReference type="PROSITE" id="PS01124"/>
    </source>
</evidence>
<comment type="caution">
    <text evidence="5">The sequence shown here is derived from an EMBL/GenBank/DDBJ whole genome shotgun (WGS) entry which is preliminary data.</text>
</comment>
<dbReference type="PRINTS" id="PR00032">
    <property type="entry name" value="HTHARAC"/>
</dbReference>
<evidence type="ECO:0000256" key="1">
    <source>
        <dbReference type="ARBA" id="ARBA00023015"/>
    </source>
</evidence>
<keyword evidence="1" id="KW-0805">Transcription regulation</keyword>
<name>A0A0E9N008_9BACT</name>
<proteinExistence type="predicted"/>
<dbReference type="AlphaFoldDB" id="A0A0E9N008"/>
<dbReference type="InterPro" id="IPR009057">
    <property type="entry name" value="Homeodomain-like_sf"/>
</dbReference>
<dbReference type="InterPro" id="IPR018060">
    <property type="entry name" value="HTH_AraC"/>
</dbReference>
<dbReference type="SUPFAM" id="SSF52317">
    <property type="entry name" value="Class I glutamine amidotransferase-like"/>
    <property type="match status" value="1"/>
</dbReference>
<dbReference type="InterPro" id="IPR020449">
    <property type="entry name" value="Tscrpt_reg_AraC-type_HTH"/>
</dbReference>
<keyword evidence="6" id="KW-1185">Reference proteome</keyword>
<dbReference type="InterPro" id="IPR029062">
    <property type="entry name" value="Class_I_gatase-like"/>
</dbReference>
<gene>
    <name evidence="5" type="ORF">FPE01S_02_02270</name>
</gene>